<proteinExistence type="predicted"/>
<accession>A0A549TCC1</accession>
<evidence type="ECO:0000313" key="1">
    <source>
        <dbReference type="EMBL" id="TRL39501.1"/>
    </source>
</evidence>
<dbReference type="RefSeq" id="WP_143124804.1">
    <property type="nucleotide sequence ID" value="NZ_VJMG01000020.1"/>
</dbReference>
<organism evidence="1 2">
    <name type="scientific">Rhizobium straminoryzae</name>
    <dbReference type="NCBI Taxonomy" id="1387186"/>
    <lineage>
        <taxon>Bacteria</taxon>
        <taxon>Pseudomonadati</taxon>
        <taxon>Pseudomonadota</taxon>
        <taxon>Alphaproteobacteria</taxon>
        <taxon>Hyphomicrobiales</taxon>
        <taxon>Rhizobiaceae</taxon>
        <taxon>Rhizobium/Agrobacterium group</taxon>
        <taxon>Rhizobium</taxon>
    </lineage>
</organism>
<sequence>MAKEKTFESLLNGEFRWPKVGDRPFTQSENWEDNAYIDPHGHGRLVMMMTGYKKAADLMVERAVADEVDRASLVYPIIFNYRQFIELSLKYLIATYGPTVGVDAVWKTHDLGELWKTLTTVLDGYGHDDPDQTDPIVAEIVAEFAKVDPKSFSYRYPVDTKGKPIPIAHNELDLSALADVMEALEGYFSGSDGYLDSLRDAGP</sequence>
<gene>
    <name evidence="1" type="ORF">FNA46_08700</name>
</gene>
<dbReference type="AlphaFoldDB" id="A0A549TCC1"/>
<comment type="caution">
    <text evidence="1">The sequence shown here is derived from an EMBL/GenBank/DDBJ whole genome shotgun (WGS) entry which is preliminary data.</text>
</comment>
<name>A0A549TCC1_9HYPH</name>
<keyword evidence="2" id="KW-1185">Reference proteome</keyword>
<dbReference type="EMBL" id="VJMG01000020">
    <property type="protein sequence ID" value="TRL39501.1"/>
    <property type="molecule type" value="Genomic_DNA"/>
</dbReference>
<evidence type="ECO:0000313" key="2">
    <source>
        <dbReference type="Proteomes" id="UP000316801"/>
    </source>
</evidence>
<dbReference type="Gene3D" id="1.20.120.330">
    <property type="entry name" value="Nucleotidyltransferases domain 2"/>
    <property type="match status" value="1"/>
</dbReference>
<protein>
    <recommendedName>
        <fullName evidence="3">HEPN domain-containing protein</fullName>
    </recommendedName>
</protein>
<reference evidence="1 2" key="1">
    <citation type="submission" date="2019-07" db="EMBL/GenBank/DDBJ databases">
        <title>Ln-dependent methylotrophs.</title>
        <authorList>
            <person name="Tani A."/>
        </authorList>
    </citation>
    <scope>NUCLEOTIDE SEQUENCE [LARGE SCALE GENOMIC DNA]</scope>
    <source>
        <strain evidence="1 2">SM12</strain>
    </source>
</reference>
<dbReference type="Proteomes" id="UP000316801">
    <property type="component" value="Unassembled WGS sequence"/>
</dbReference>
<evidence type="ECO:0008006" key="3">
    <source>
        <dbReference type="Google" id="ProtNLM"/>
    </source>
</evidence>